<feature type="transmembrane region" description="Helical" evidence="5">
    <location>
        <begin position="66"/>
        <end position="87"/>
    </location>
</feature>
<evidence type="ECO:0000256" key="5">
    <source>
        <dbReference type="SAM" id="Phobius"/>
    </source>
</evidence>
<dbReference type="GeneID" id="70219893"/>
<dbReference type="PANTHER" id="PTHR12570:SF85">
    <property type="entry name" value="DUF803 DOMAIN MEMBRANE PROTEIN (AFU_ORTHOLOGUE AFUA_1G15880)"/>
    <property type="match status" value="1"/>
</dbReference>
<sequence length="356" mass="38986">MLEEKYFGMALAIVSNSIIGLKDTSQYHALRGQISRYIKTPTWWIGFAALAIGELGNFAAYAFAPAILVTLFGAVSVLTGAILGRYFLNETLGILRKIGVFICLLGTTQIVLHAPPNEDIRTIEQISQHAVQLGYLICMGVVITFSVVMIRSVAPTYGKSYPLVYLSVCSAVGSIAIVAIKAFGIALKLTLAGDDQFSHLSTYGCMVFMLVCVIIQLYYFNKALALFPLSIVNPLYYISFTTATLLSSSILFGGLTTVGIVNTLSSICGLLLIFAGVFLLQTENARPSMEQHISSAVSMDTVNIYGSDRGFHCPVSGPDCQPVQVYLDDCDEIYLSFLNDVYWTRWWTAQYSKLEP</sequence>
<dbReference type="InterPro" id="IPR037185">
    <property type="entry name" value="EmrE-like"/>
</dbReference>
<name>A0A9P9HCQ4_FUSRE</name>
<evidence type="ECO:0000313" key="7">
    <source>
        <dbReference type="Proteomes" id="UP000720189"/>
    </source>
</evidence>
<protein>
    <submittedName>
        <fullName evidence="6">Magnesium transporter NIPA-domain-containing protein</fullName>
    </submittedName>
</protein>
<dbReference type="GO" id="GO:0016020">
    <property type="term" value="C:membrane"/>
    <property type="evidence" value="ECO:0007669"/>
    <property type="project" value="UniProtKB-SubCell"/>
</dbReference>
<reference evidence="6" key="1">
    <citation type="journal article" date="2021" name="Nat. Commun.">
        <title>Genetic determinants of endophytism in the Arabidopsis root mycobiome.</title>
        <authorList>
            <person name="Mesny F."/>
            <person name="Miyauchi S."/>
            <person name="Thiergart T."/>
            <person name="Pickel B."/>
            <person name="Atanasova L."/>
            <person name="Karlsson M."/>
            <person name="Huettel B."/>
            <person name="Barry K.W."/>
            <person name="Haridas S."/>
            <person name="Chen C."/>
            <person name="Bauer D."/>
            <person name="Andreopoulos W."/>
            <person name="Pangilinan J."/>
            <person name="LaButti K."/>
            <person name="Riley R."/>
            <person name="Lipzen A."/>
            <person name="Clum A."/>
            <person name="Drula E."/>
            <person name="Henrissat B."/>
            <person name="Kohler A."/>
            <person name="Grigoriev I.V."/>
            <person name="Martin F.M."/>
            <person name="Hacquard S."/>
        </authorList>
    </citation>
    <scope>NUCLEOTIDE SEQUENCE</scope>
    <source>
        <strain evidence="6">MPI-CAGE-AT-0023</strain>
    </source>
</reference>
<keyword evidence="7" id="KW-1185">Reference proteome</keyword>
<dbReference type="SUPFAM" id="SSF103481">
    <property type="entry name" value="Multidrug resistance efflux transporter EmrE"/>
    <property type="match status" value="1"/>
</dbReference>
<evidence type="ECO:0000256" key="4">
    <source>
        <dbReference type="ARBA" id="ARBA00023136"/>
    </source>
</evidence>
<proteinExistence type="predicted"/>
<evidence type="ECO:0000256" key="2">
    <source>
        <dbReference type="ARBA" id="ARBA00022692"/>
    </source>
</evidence>
<feature type="transmembrane region" description="Helical" evidence="5">
    <location>
        <begin position="258"/>
        <end position="280"/>
    </location>
</feature>
<accession>A0A9P9HCQ4</accession>
<keyword evidence="3 5" id="KW-1133">Transmembrane helix</keyword>
<dbReference type="OrthoDB" id="5092895at2759"/>
<dbReference type="InterPro" id="IPR008521">
    <property type="entry name" value="Mg_trans_NIPA"/>
</dbReference>
<feature type="transmembrane region" description="Helical" evidence="5">
    <location>
        <begin position="231"/>
        <end position="252"/>
    </location>
</feature>
<gene>
    <name evidence="6" type="ORF">BKA55DRAFT_537632</name>
</gene>
<dbReference type="Pfam" id="PF05653">
    <property type="entry name" value="Mg_trans_NIPA"/>
    <property type="match status" value="1"/>
</dbReference>
<dbReference type="EMBL" id="JAGMUX010000006">
    <property type="protein sequence ID" value="KAH7255220.1"/>
    <property type="molecule type" value="Genomic_DNA"/>
</dbReference>
<feature type="transmembrane region" description="Helical" evidence="5">
    <location>
        <begin position="200"/>
        <end position="219"/>
    </location>
</feature>
<evidence type="ECO:0000256" key="1">
    <source>
        <dbReference type="ARBA" id="ARBA00004141"/>
    </source>
</evidence>
<feature type="transmembrane region" description="Helical" evidence="5">
    <location>
        <begin position="162"/>
        <end position="180"/>
    </location>
</feature>
<feature type="transmembrane region" description="Helical" evidence="5">
    <location>
        <begin position="94"/>
        <end position="112"/>
    </location>
</feature>
<evidence type="ECO:0000256" key="3">
    <source>
        <dbReference type="ARBA" id="ARBA00022989"/>
    </source>
</evidence>
<feature type="transmembrane region" description="Helical" evidence="5">
    <location>
        <begin position="132"/>
        <end position="150"/>
    </location>
</feature>
<dbReference type="GO" id="GO:0015095">
    <property type="term" value="F:magnesium ion transmembrane transporter activity"/>
    <property type="evidence" value="ECO:0007669"/>
    <property type="project" value="InterPro"/>
</dbReference>
<keyword evidence="4 5" id="KW-0472">Membrane</keyword>
<dbReference type="Proteomes" id="UP000720189">
    <property type="component" value="Unassembled WGS sequence"/>
</dbReference>
<evidence type="ECO:0000313" key="6">
    <source>
        <dbReference type="EMBL" id="KAH7255220.1"/>
    </source>
</evidence>
<comment type="subcellular location">
    <subcellularLocation>
        <location evidence="1">Membrane</location>
        <topology evidence="1">Multi-pass membrane protein</topology>
    </subcellularLocation>
</comment>
<organism evidence="6 7">
    <name type="scientific">Fusarium redolens</name>
    <dbReference type="NCBI Taxonomy" id="48865"/>
    <lineage>
        <taxon>Eukaryota</taxon>
        <taxon>Fungi</taxon>
        <taxon>Dikarya</taxon>
        <taxon>Ascomycota</taxon>
        <taxon>Pezizomycotina</taxon>
        <taxon>Sordariomycetes</taxon>
        <taxon>Hypocreomycetidae</taxon>
        <taxon>Hypocreales</taxon>
        <taxon>Nectriaceae</taxon>
        <taxon>Fusarium</taxon>
        <taxon>Fusarium redolens species complex</taxon>
    </lineage>
</organism>
<dbReference type="PANTHER" id="PTHR12570">
    <property type="match status" value="1"/>
</dbReference>
<dbReference type="AlphaFoldDB" id="A0A9P9HCQ4"/>
<feature type="transmembrane region" description="Helical" evidence="5">
    <location>
        <begin position="42"/>
        <end position="60"/>
    </location>
</feature>
<comment type="caution">
    <text evidence="6">The sequence shown here is derived from an EMBL/GenBank/DDBJ whole genome shotgun (WGS) entry which is preliminary data.</text>
</comment>
<keyword evidence="2 5" id="KW-0812">Transmembrane</keyword>
<dbReference type="RefSeq" id="XP_046050789.1">
    <property type="nucleotide sequence ID" value="XM_046189939.1"/>
</dbReference>